<comment type="caution">
    <text evidence="2">The sequence shown here is derived from an EMBL/GenBank/DDBJ whole genome shotgun (WGS) entry which is preliminary data.</text>
</comment>
<dbReference type="InterPro" id="IPR008984">
    <property type="entry name" value="SMAD_FHA_dom_sf"/>
</dbReference>
<dbReference type="EMBL" id="JBHSMF010000006">
    <property type="protein sequence ID" value="MFC5497569.1"/>
    <property type="molecule type" value="Genomic_DNA"/>
</dbReference>
<evidence type="ECO:0000259" key="1">
    <source>
        <dbReference type="PROSITE" id="PS50006"/>
    </source>
</evidence>
<dbReference type="RefSeq" id="WP_376849651.1">
    <property type="nucleotide sequence ID" value="NZ_JBHSMF010000006.1"/>
</dbReference>
<gene>
    <name evidence="2" type="ORF">ACFPOE_08500</name>
</gene>
<dbReference type="PANTHER" id="PTHR23308">
    <property type="entry name" value="NUCLEAR INHIBITOR OF PROTEIN PHOSPHATASE-1"/>
    <property type="match status" value="1"/>
</dbReference>
<evidence type="ECO:0000313" key="3">
    <source>
        <dbReference type="Proteomes" id="UP001596037"/>
    </source>
</evidence>
<organism evidence="2 3">
    <name type="scientific">Caenimonas terrae</name>
    <dbReference type="NCBI Taxonomy" id="696074"/>
    <lineage>
        <taxon>Bacteria</taxon>
        <taxon>Pseudomonadati</taxon>
        <taxon>Pseudomonadota</taxon>
        <taxon>Betaproteobacteria</taxon>
        <taxon>Burkholderiales</taxon>
        <taxon>Comamonadaceae</taxon>
        <taxon>Caenimonas</taxon>
    </lineage>
</organism>
<dbReference type="Pfam" id="PF00498">
    <property type="entry name" value="FHA"/>
    <property type="match status" value="1"/>
</dbReference>
<keyword evidence="3" id="KW-1185">Reference proteome</keyword>
<dbReference type="CDD" id="cd00060">
    <property type="entry name" value="FHA"/>
    <property type="match status" value="1"/>
</dbReference>
<evidence type="ECO:0000313" key="2">
    <source>
        <dbReference type="EMBL" id="MFC5497569.1"/>
    </source>
</evidence>
<sequence>MPQLIATVEGVEIKHVYLTKDRTTLGRKPGNDIVLDNLVVSGNHCAFELKGLADVYIEDLGSTNGTFVNNRRVKERQLLHDGDTIAIGHFRIQFLTASGDSGFGQTTAFDSMMGAAPLHASFQVLNGSSSGLEVPVVKAVTTFGKPGVTVVAVSHRRNGFFVAHLDGETVPTLNGQPLKADPVLLADGDVLDLAGTRMAFQLREQ</sequence>
<proteinExistence type="predicted"/>
<name>A0ABW0NCD5_9BURK</name>
<reference evidence="3" key="1">
    <citation type="journal article" date="2019" name="Int. J. Syst. Evol. Microbiol.">
        <title>The Global Catalogue of Microorganisms (GCM) 10K type strain sequencing project: providing services to taxonomists for standard genome sequencing and annotation.</title>
        <authorList>
            <consortium name="The Broad Institute Genomics Platform"/>
            <consortium name="The Broad Institute Genome Sequencing Center for Infectious Disease"/>
            <person name="Wu L."/>
            <person name="Ma J."/>
        </authorList>
    </citation>
    <scope>NUCLEOTIDE SEQUENCE [LARGE SCALE GENOMIC DNA]</scope>
    <source>
        <strain evidence="3">CCUG 57401</strain>
    </source>
</reference>
<dbReference type="InterPro" id="IPR050923">
    <property type="entry name" value="Cell_Proc_Reg/RNA_Proc"/>
</dbReference>
<dbReference type="InterPro" id="IPR000253">
    <property type="entry name" value="FHA_dom"/>
</dbReference>
<dbReference type="Gene3D" id="2.60.200.20">
    <property type="match status" value="1"/>
</dbReference>
<feature type="domain" description="FHA" evidence="1">
    <location>
        <begin position="23"/>
        <end position="73"/>
    </location>
</feature>
<dbReference type="Proteomes" id="UP001596037">
    <property type="component" value="Unassembled WGS sequence"/>
</dbReference>
<dbReference type="SUPFAM" id="SSF49879">
    <property type="entry name" value="SMAD/FHA domain"/>
    <property type="match status" value="2"/>
</dbReference>
<accession>A0ABW0NCD5</accession>
<dbReference type="SMART" id="SM00240">
    <property type="entry name" value="FHA"/>
    <property type="match status" value="1"/>
</dbReference>
<protein>
    <submittedName>
        <fullName evidence="2">FHA domain-containing protein</fullName>
    </submittedName>
</protein>
<dbReference type="PROSITE" id="PS50006">
    <property type="entry name" value="FHA_DOMAIN"/>
    <property type="match status" value="1"/>
</dbReference>